<evidence type="ECO:0000313" key="2">
    <source>
        <dbReference type="Proteomes" id="UP000265618"/>
    </source>
</evidence>
<comment type="caution">
    <text evidence="1">The sequence shown here is derived from an EMBL/GenBank/DDBJ whole genome shotgun (WGS) entry which is preliminary data.</text>
</comment>
<keyword evidence="2" id="KW-1185">Reference proteome</keyword>
<dbReference type="EMBL" id="BDIP01009240">
    <property type="protein sequence ID" value="GIQ92230.1"/>
    <property type="molecule type" value="Genomic_DNA"/>
</dbReference>
<dbReference type="AlphaFoldDB" id="A0A9K3DDE4"/>
<accession>A0A9K3DDE4</accession>
<name>A0A9K3DDE4_9EUKA</name>
<protein>
    <submittedName>
        <fullName evidence="1">Uncharacterized protein</fullName>
    </submittedName>
</protein>
<reference evidence="1 2" key="1">
    <citation type="journal article" date="2018" name="PLoS ONE">
        <title>The draft genome of Kipferlia bialata reveals reductive genome evolution in fornicate parasites.</title>
        <authorList>
            <person name="Tanifuji G."/>
            <person name="Takabayashi S."/>
            <person name="Kume K."/>
            <person name="Takagi M."/>
            <person name="Nakayama T."/>
            <person name="Kamikawa R."/>
            <person name="Inagaki Y."/>
            <person name="Hashimoto T."/>
        </authorList>
    </citation>
    <scope>NUCLEOTIDE SEQUENCE [LARGE SCALE GENOMIC DNA]</scope>
    <source>
        <strain evidence="1">NY0173</strain>
    </source>
</reference>
<feature type="non-terminal residue" evidence="1">
    <location>
        <position position="1"/>
    </location>
</feature>
<gene>
    <name evidence="1" type="ORF">KIPB_015884</name>
</gene>
<dbReference type="Proteomes" id="UP000265618">
    <property type="component" value="Unassembled WGS sequence"/>
</dbReference>
<proteinExistence type="predicted"/>
<organism evidence="1 2">
    <name type="scientific">Kipferlia bialata</name>
    <dbReference type="NCBI Taxonomy" id="797122"/>
    <lineage>
        <taxon>Eukaryota</taxon>
        <taxon>Metamonada</taxon>
        <taxon>Carpediemonas-like organisms</taxon>
        <taxon>Kipferlia</taxon>
    </lineage>
</organism>
<evidence type="ECO:0000313" key="1">
    <source>
        <dbReference type="EMBL" id="GIQ92230.1"/>
    </source>
</evidence>
<sequence length="27" mass="2780">MAIEVTGCRLRSPTGALIPSSPLPSIL</sequence>